<dbReference type="Proteomes" id="UP000230066">
    <property type="component" value="Unassembled WGS sequence"/>
</dbReference>
<feature type="region of interest" description="Disordered" evidence="1">
    <location>
        <begin position="202"/>
        <end position="223"/>
    </location>
</feature>
<accession>A0A4E0RGI3</accession>
<dbReference type="AlphaFoldDB" id="A0A4E0RGI3"/>
<comment type="caution">
    <text evidence="2">The sequence shown here is derived from an EMBL/GenBank/DDBJ whole genome shotgun (WGS) entry which is preliminary data.</text>
</comment>
<gene>
    <name evidence="2" type="ORF">D915_003883</name>
</gene>
<reference evidence="2" key="1">
    <citation type="submission" date="2019-03" db="EMBL/GenBank/DDBJ databases">
        <title>Improved annotation for the trematode Fasciola hepatica.</title>
        <authorList>
            <person name="Choi Y.-J."/>
            <person name="Martin J."/>
            <person name="Mitreva M."/>
        </authorList>
    </citation>
    <scope>NUCLEOTIDE SEQUENCE [LARGE SCALE GENOMIC DNA]</scope>
</reference>
<evidence type="ECO:0000313" key="3">
    <source>
        <dbReference type="Proteomes" id="UP000230066"/>
    </source>
</evidence>
<keyword evidence="3" id="KW-1185">Reference proteome</keyword>
<evidence type="ECO:0000313" key="2">
    <source>
        <dbReference type="EMBL" id="THD25264.1"/>
    </source>
</evidence>
<organism evidence="2 3">
    <name type="scientific">Fasciola hepatica</name>
    <name type="common">Liver fluke</name>
    <dbReference type="NCBI Taxonomy" id="6192"/>
    <lineage>
        <taxon>Eukaryota</taxon>
        <taxon>Metazoa</taxon>
        <taxon>Spiralia</taxon>
        <taxon>Lophotrochozoa</taxon>
        <taxon>Platyhelminthes</taxon>
        <taxon>Trematoda</taxon>
        <taxon>Digenea</taxon>
        <taxon>Plagiorchiida</taxon>
        <taxon>Echinostomata</taxon>
        <taxon>Echinostomatoidea</taxon>
        <taxon>Fasciolidae</taxon>
        <taxon>Fasciola</taxon>
    </lineage>
</organism>
<sequence length="223" mass="25932">MSDRFGCTLQTRTLLAIVYSLILFLPLIEPLPINTTNPEMPTNAFQNQSDYYRFPNPQITPRNLEHSTPGRVKLKRKRFQFYDTDGNLVTGEITPDGNVEVHADLDFRNVKAFVETLNSVSARRRLKQTTKRVPSSREMTLLDFHRQRRKEEPSAFEMHEDEPIIRTVLLETVDHPRISASRKLKQQHKLIVSTRSREKWSPQLVFHSDQTEKNRGPKPLVGN</sequence>
<evidence type="ECO:0000256" key="1">
    <source>
        <dbReference type="SAM" id="MobiDB-lite"/>
    </source>
</evidence>
<protein>
    <submittedName>
        <fullName evidence="2">Uncharacterized protein</fullName>
    </submittedName>
</protein>
<name>A0A4E0RGI3_FASHE</name>
<dbReference type="EMBL" id="JXXN02001216">
    <property type="protein sequence ID" value="THD25264.1"/>
    <property type="molecule type" value="Genomic_DNA"/>
</dbReference>
<proteinExistence type="predicted"/>